<protein>
    <recommendedName>
        <fullName evidence="1">HipA-like kinase domain-containing protein</fullName>
    </recommendedName>
</protein>
<organism evidence="2 3">
    <name type="scientific">Flavobacterium flevense</name>
    <dbReference type="NCBI Taxonomy" id="983"/>
    <lineage>
        <taxon>Bacteria</taxon>
        <taxon>Pseudomonadati</taxon>
        <taxon>Bacteroidota</taxon>
        <taxon>Flavobacteriia</taxon>
        <taxon>Flavobacteriales</taxon>
        <taxon>Flavobacteriaceae</taxon>
        <taxon>Flavobacterium</taxon>
    </lineage>
</organism>
<dbReference type="Pfam" id="PF20613">
    <property type="entry name" value="HipA_2"/>
    <property type="match status" value="1"/>
</dbReference>
<feature type="domain" description="HipA-like kinase" evidence="1">
    <location>
        <begin position="32"/>
        <end position="162"/>
    </location>
</feature>
<dbReference type="OrthoDB" id="1339734at2"/>
<dbReference type="RefSeq" id="WP_073245461.1">
    <property type="nucleotide sequence ID" value="NZ_BJNP01000024.1"/>
</dbReference>
<dbReference type="InterPro" id="IPR046748">
    <property type="entry name" value="HipA_2"/>
</dbReference>
<evidence type="ECO:0000313" key="3">
    <source>
        <dbReference type="Proteomes" id="UP000316775"/>
    </source>
</evidence>
<reference evidence="2 3" key="1">
    <citation type="submission" date="2019-06" db="EMBL/GenBank/DDBJ databases">
        <title>Whole genome shotgun sequence of Flavobacterium flevense NBRC 14960.</title>
        <authorList>
            <person name="Hosoyama A."/>
            <person name="Uohara A."/>
            <person name="Ohji S."/>
            <person name="Ichikawa N."/>
        </authorList>
    </citation>
    <scope>NUCLEOTIDE SEQUENCE [LARGE SCALE GENOMIC DNA]</scope>
    <source>
        <strain evidence="2 3">NBRC 14960</strain>
    </source>
</reference>
<gene>
    <name evidence="2" type="ORF">FFL01_22590</name>
</gene>
<proteinExistence type="predicted"/>
<accession>A0A4Y4B0B6</accession>
<keyword evidence="3" id="KW-1185">Reference proteome</keyword>
<sequence>MHPLQLLLINGKINDSSNYPLEIWGLDKDNQRSIYYAKPFRNIGINTFPTAKEIIGCELALMFDLPTPRYGIINIEESKLTCYYSENEVRKFHKGYKFCSKKIDQYVIFNPYVSFGFLRDYEIAGIFAFDVLMQNSDRGSRGKPNLLINDDSLVMIDHELTLSFISDKLPSRNYENNIRNYPFYCHTLISHLKIIKEKSYIFDEFLEHLRLLNIDSLNSVFDDMDRFNIEYGERLDYFAYFEWCKNNITTIKNYLIGMIQ</sequence>
<evidence type="ECO:0000259" key="1">
    <source>
        <dbReference type="Pfam" id="PF20613"/>
    </source>
</evidence>
<name>A0A4Y4B0B6_9FLAO</name>
<comment type="caution">
    <text evidence="2">The sequence shown here is derived from an EMBL/GenBank/DDBJ whole genome shotgun (WGS) entry which is preliminary data.</text>
</comment>
<evidence type="ECO:0000313" key="2">
    <source>
        <dbReference type="EMBL" id="GEC72720.1"/>
    </source>
</evidence>
<dbReference type="EMBL" id="BJNP01000024">
    <property type="protein sequence ID" value="GEC72720.1"/>
    <property type="molecule type" value="Genomic_DNA"/>
</dbReference>
<dbReference type="AlphaFoldDB" id="A0A4Y4B0B6"/>
<dbReference type="Proteomes" id="UP000316775">
    <property type="component" value="Unassembled WGS sequence"/>
</dbReference>